<proteinExistence type="evidence at transcript level"/>
<sequence length="191" mass="20685">APRLPGNEAQRGGASKHPRPSCSWGSFPAPPLLCSFLHGLLRSCSALDASTATRLPFPLLASPFPRIRIGAALPREPGRGARPFLASLLSLSIHCAPRATPMSSVQHAVWCLCRRWATARSLLDFAVPGCRALCSQPSLSPTVHLSLPLAFSYTPAPWAARLSRPWYLVSLLFCKGRSQLSDLCCSVWCRV</sequence>
<dbReference type="EMBL" id="GABZ01002723">
    <property type="protein sequence ID" value="JAA50802.1"/>
    <property type="molecule type" value="mRNA"/>
</dbReference>
<dbReference type="AlphaFoldDB" id="K9IRU1"/>
<accession>K9IRU1</accession>
<name>K9IRU1_DESRO</name>
<protein>
    <submittedName>
        <fullName evidence="2">Putative conserved protein with signal anchor</fullName>
    </submittedName>
</protein>
<evidence type="ECO:0000256" key="1">
    <source>
        <dbReference type="SAM" id="MobiDB-lite"/>
    </source>
</evidence>
<feature type="non-terminal residue" evidence="2">
    <location>
        <position position="1"/>
    </location>
</feature>
<evidence type="ECO:0000313" key="2">
    <source>
        <dbReference type="EMBL" id="JAA50802.1"/>
    </source>
</evidence>
<organism evidence="2">
    <name type="scientific">Desmodus rotundus</name>
    <name type="common">Vampire bat</name>
    <dbReference type="NCBI Taxonomy" id="9430"/>
    <lineage>
        <taxon>Eukaryota</taxon>
        <taxon>Metazoa</taxon>
        <taxon>Chordata</taxon>
        <taxon>Craniata</taxon>
        <taxon>Vertebrata</taxon>
        <taxon>Euteleostomi</taxon>
        <taxon>Mammalia</taxon>
        <taxon>Eutheria</taxon>
        <taxon>Laurasiatheria</taxon>
        <taxon>Chiroptera</taxon>
        <taxon>Yangochiroptera</taxon>
        <taxon>Phyllostomidae</taxon>
        <taxon>Desmodontinae</taxon>
        <taxon>Desmodus</taxon>
    </lineage>
</organism>
<reference evidence="2" key="1">
    <citation type="submission" date="2012-11" db="EMBL/GenBank/DDBJ databases">
        <title>The Vampirome: Transcriptome and Proteome Analysis of the Submandibular and Accessory Glands of the Vampire Bat and Vector of Human Rabies, Desmodus rotundus.</title>
        <authorList>
            <person name="Francischetti I.M.B."/>
            <person name="Assumpcao T.C.F."/>
            <person name="Ma D."/>
            <person name="Vicente E.C."/>
            <person name="Ribeiro J.M.C."/>
        </authorList>
    </citation>
    <scope>NUCLEOTIDE SEQUENCE</scope>
    <source>
        <tissue evidence="2">Salivary gland</tissue>
    </source>
</reference>
<feature type="region of interest" description="Disordered" evidence="1">
    <location>
        <begin position="1"/>
        <end position="22"/>
    </location>
</feature>